<reference evidence="1" key="2">
    <citation type="journal article" date="2020" name="Nat. Commun.">
        <title>Large-scale genome sequencing of mycorrhizal fungi provides insights into the early evolution of symbiotic traits.</title>
        <authorList>
            <person name="Miyauchi S."/>
            <person name="Kiss E."/>
            <person name="Kuo A."/>
            <person name="Drula E."/>
            <person name="Kohler A."/>
            <person name="Sanchez-Garcia M."/>
            <person name="Morin E."/>
            <person name="Andreopoulos B."/>
            <person name="Barry K.W."/>
            <person name="Bonito G."/>
            <person name="Buee M."/>
            <person name="Carver A."/>
            <person name="Chen C."/>
            <person name="Cichocki N."/>
            <person name="Clum A."/>
            <person name="Culley D."/>
            <person name="Crous P.W."/>
            <person name="Fauchery L."/>
            <person name="Girlanda M."/>
            <person name="Hayes R.D."/>
            <person name="Keri Z."/>
            <person name="LaButti K."/>
            <person name="Lipzen A."/>
            <person name="Lombard V."/>
            <person name="Magnuson J."/>
            <person name="Maillard F."/>
            <person name="Murat C."/>
            <person name="Nolan M."/>
            <person name="Ohm R.A."/>
            <person name="Pangilinan J."/>
            <person name="Pereira M.F."/>
            <person name="Perotto S."/>
            <person name="Peter M."/>
            <person name="Pfister S."/>
            <person name="Riley R."/>
            <person name="Sitrit Y."/>
            <person name="Stielow J.B."/>
            <person name="Szollosi G."/>
            <person name="Zifcakova L."/>
            <person name="Stursova M."/>
            <person name="Spatafora J.W."/>
            <person name="Tedersoo L."/>
            <person name="Vaario L.M."/>
            <person name="Yamada A."/>
            <person name="Yan M."/>
            <person name="Wang P."/>
            <person name="Xu J."/>
            <person name="Bruns T."/>
            <person name="Baldrian P."/>
            <person name="Vilgalys R."/>
            <person name="Dunand C."/>
            <person name="Henrissat B."/>
            <person name="Grigoriev I.V."/>
            <person name="Hibbett D."/>
            <person name="Nagy L.G."/>
            <person name="Martin F.M."/>
        </authorList>
    </citation>
    <scope>NUCLEOTIDE SEQUENCE</scope>
    <source>
        <strain evidence="1">BED1</strain>
    </source>
</reference>
<feature type="non-terminal residue" evidence="1">
    <location>
        <position position="1"/>
    </location>
</feature>
<protein>
    <submittedName>
        <fullName evidence="1">Uncharacterized protein</fullName>
    </submittedName>
</protein>
<dbReference type="AlphaFoldDB" id="A0AAD4BBL4"/>
<dbReference type="EMBL" id="WHUW01000211">
    <property type="protein sequence ID" value="KAF8417896.1"/>
    <property type="molecule type" value="Genomic_DNA"/>
</dbReference>
<comment type="caution">
    <text evidence="1">The sequence shown here is derived from an EMBL/GenBank/DDBJ whole genome shotgun (WGS) entry which is preliminary data.</text>
</comment>
<proteinExistence type="predicted"/>
<gene>
    <name evidence="1" type="ORF">L210DRAFT_3357020</name>
</gene>
<evidence type="ECO:0000313" key="1">
    <source>
        <dbReference type="EMBL" id="KAF8417896.1"/>
    </source>
</evidence>
<feature type="non-terminal residue" evidence="1">
    <location>
        <position position="190"/>
    </location>
</feature>
<evidence type="ECO:0000313" key="2">
    <source>
        <dbReference type="Proteomes" id="UP001194468"/>
    </source>
</evidence>
<sequence length="190" mass="21701">VYARYLLERHSNYGYPLRIPEPTSTLPKNYQDYGLEIGDVGTVDSKGQFDVLFNIFKDGKNPLHKRHGVPQNFKPIAFREEDVKSIDNAISSGPIYSHGIKRIPQRDEISPAKYEFDTSTPAGALLILPRDVTSFELSPSEQFREMAMHSALDWCNFAKQCYGGRHLDRSLYLITGFYKSRSWSLASFDN</sequence>
<name>A0AAD4BBL4_BOLED</name>
<dbReference type="Proteomes" id="UP001194468">
    <property type="component" value="Unassembled WGS sequence"/>
</dbReference>
<reference evidence="1" key="1">
    <citation type="submission" date="2019-10" db="EMBL/GenBank/DDBJ databases">
        <authorList>
            <consortium name="DOE Joint Genome Institute"/>
            <person name="Kuo A."/>
            <person name="Miyauchi S."/>
            <person name="Kiss E."/>
            <person name="Drula E."/>
            <person name="Kohler A."/>
            <person name="Sanchez-Garcia M."/>
            <person name="Andreopoulos B."/>
            <person name="Barry K.W."/>
            <person name="Bonito G."/>
            <person name="Buee M."/>
            <person name="Carver A."/>
            <person name="Chen C."/>
            <person name="Cichocki N."/>
            <person name="Clum A."/>
            <person name="Culley D."/>
            <person name="Crous P.W."/>
            <person name="Fauchery L."/>
            <person name="Girlanda M."/>
            <person name="Hayes R."/>
            <person name="Keri Z."/>
            <person name="LaButti K."/>
            <person name="Lipzen A."/>
            <person name="Lombard V."/>
            <person name="Magnuson J."/>
            <person name="Maillard F."/>
            <person name="Morin E."/>
            <person name="Murat C."/>
            <person name="Nolan M."/>
            <person name="Ohm R."/>
            <person name="Pangilinan J."/>
            <person name="Pereira M."/>
            <person name="Perotto S."/>
            <person name="Peter M."/>
            <person name="Riley R."/>
            <person name="Sitrit Y."/>
            <person name="Stielow B."/>
            <person name="Szollosi G."/>
            <person name="Zifcakova L."/>
            <person name="Stursova M."/>
            <person name="Spatafora J.W."/>
            <person name="Tedersoo L."/>
            <person name="Vaario L.-M."/>
            <person name="Yamada A."/>
            <person name="Yan M."/>
            <person name="Wang P."/>
            <person name="Xu J."/>
            <person name="Bruns T."/>
            <person name="Baldrian P."/>
            <person name="Vilgalys R."/>
            <person name="Henrissat B."/>
            <person name="Grigoriev I.V."/>
            <person name="Hibbett D."/>
            <person name="Nagy L.G."/>
            <person name="Martin F.M."/>
        </authorList>
    </citation>
    <scope>NUCLEOTIDE SEQUENCE</scope>
    <source>
        <strain evidence="1">BED1</strain>
    </source>
</reference>
<keyword evidence="2" id="KW-1185">Reference proteome</keyword>
<organism evidence="1 2">
    <name type="scientific">Boletus edulis BED1</name>
    <dbReference type="NCBI Taxonomy" id="1328754"/>
    <lineage>
        <taxon>Eukaryota</taxon>
        <taxon>Fungi</taxon>
        <taxon>Dikarya</taxon>
        <taxon>Basidiomycota</taxon>
        <taxon>Agaricomycotina</taxon>
        <taxon>Agaricomycetes</taxon>
        <taxon>Agaricomycetidae</taxon>
        <taxon>Boletales</taxon>
        <taxon>Boletineae</taxon>
        <taxon>Boletaceae</taxon>
        <taxon>Boletoideae</taxon>
        <taxon>Boletus</taxon>
    </lineage>
</organism>
<accession>A0AAD4BBL4</accession>